<organism evidence="1 2">
    <name type="scientific">Bauhinia variegata</name>
    <name type="common">Purple orchid tree</name>
    <name type="synonym">Phanera variegata</name>
    <dbReference type="NCBI Taxonomy" id="167791"/>
    <lineage>
        <taxon>Eukaryota</taxon>
        <taxon>Viridiplantae</taxon>
        <taxon>Streptophyta</taxon>
        <taxon>Embryophyta</taxon>
        <taxon>Tracheophyta</taxon>
        <taxon>Spermatophyta</taxon>
        <taxon>Magnoliopsida</taxon>
        <taxon>eudicotyledons</taxon>
        <taxon>Gunneridae</taxon>
        <taxon>Pentapetalae</taxon>
        <taxon>rosids</taxon>
        <taxon>fabids</taxon>
        <taxon>Fabales</taxon>
        <taxon>Fabaceae</taxon>
        <taxon>Cercidoideae</taxon>
        <taxon>Cercideae</taxon>
        <taxon>Bauhiniinae</taxon>
        <taxon>Bauhinia</taxon>
    </lineage>
</organism>
<accession>A0ACB9PXB7</accession>
<dbReference type="Proteomes" id="UP000828941">
    <property type="component" value="Chromosome 2"/>
</dbReference>
<reference evidence="1 2" key="1">
    <citation type="journal article" date="2022" name="DNA Res.">
        <title>Chromosomal-level genome assembly of the orchid tree Bauhinia variegata (Leguminosae; Cercidoideae) supports the allotetraploid origin hypothesis of Bauhinia.</title>
        <authorList>
            <person name="Zhong Y."/>
            <person name="Chen Y."/>
            <person name="Zheng D."/>
            <person name="Pang J."/>
            <person name="Liu Y."/>
            <person name="Luo S."/>
            <person name="Meng S."/>
            <person name="Qian L."/>
            <person name="Wei D."/>
            <person name="Dai S."/>
            <person name="Zhou R."/>
        </authorList>
    </citation>
    <scope>NUCLEOTIDE SEQUENCE [LARGE SCALE GENOMIC DNA]</scope>
    <source>
        <strain evidence="1">BV-YZ2020</strain>
    </source>
</reference>
<sequence length="312" mass="34576">MDYPPFGKIAISGPILAAMIQSFSTSAGAVDGLIFGHVTHVTTSNLSDDSESPADSNSSTFIATITGFFCSGTVNSFYDNTGTIESGLIGQFLDDPLRTHQSSLLGWFSGRRKTQLRPSMRERLVTTSLATDTQFSFPVKNALEPTDFKPCLFLLFASPPSDQIIHTHEYRAYQFRSCTDSFESKSISIVNIGPAFGGHYGSFSSNSPFPSLPCELHGSPMNEDKDHDRNHSLKDQRELDMCAEGFEVGRLRKMVGSEATNYTWSLEDLYEKMLVKMGNLAIMVEDSSAKLCEQEKHNRELRYKISKLVASE</sequence>
<protein>
    <submittedName>
        <fullName evidence="1">Uncharacterized protein</fullName>
    </submittedName>
</protein>
<evidence type="ECO:0000313" key="1">
    <source>
        <dbReference type="EMBL" id="KAI4353459.1"/>
    </source>
</evidence>
<comment type="caution">
    <text evidence="1">The sequence shown here is derived from an EMBL/GenBank/DDBJ whole genome shotgun (WGS) entry which is preliminary data.</text>
</comment>
<keyword evidence="2" id="KW-1185">Reference proteome</keyword>
<proteinExistence type="predicted"/>
<name>A0ACB9PXB7_BAUVA</name>
<gene>
    <name evidence="1" type="ORF">L6164_002408</name>
</gene>
<evidence type="ECO:0000313" key="2">
    <source>
        <dbReference type="Proteomes" id="UP000828941"/>
    </source>
</evidence>
<dbReference type="EMBL" id="CM039427">
    <property type="protein sequence ID" value="KAI4353459.1"/>
    <property type="molecule type" value="Genomic_DNA"/>
</dbReference>